<sequence>MSGGFRIPLTRSCLLLTATESPTASNIDVMSGNRGFQGFPQLRMQLGHKDSCQVNTEDIPTPPEDCQAINVSVYQDADGAVEIDISSLCRQFILQAHHE</sequence>
<organism evidence="1 2">
    <name type="scientific">Nephila pilipes</name>
    <name type="common">Giant wood spider</name>
    <name type="synonym">Nephila maculata</name>
    <dbReference type="NCBI Taxonomy" id="299642"/>
    <lineage>
        <taxon>Eukaryota</taxon>
        <taxon>Metazoa</taxon>
        <taxon>Ecdysozoa</taxon>
        <taxon>Arthropoda</taxon>
        <taxon>Chelicerata</taxon>
        <taxon>Arachnida</taxon>
        <taxon>Araneae</taxon>
        <taxon>Araneomorphae</taxon>
        <taxon>Entelegynae</taxon>
        <taxon>Araneoidea</taxon>
        <taxon>Nephilidae</taxon>
        <taxon>Nephila</taxon>
    </lineage>
</organism>
<proteinExistence type="predicted"/>
<dbReference type="Proteomes" id="UP000887013">
    <property type="component" value="Unassembled WGS sequence"/>
</dbReference>
<dbReference type="AlphaFoldDB" id="A0A8X6NDT6"/>
<name>A0A8X6NDT6_NEPPI</name>
<comment type="caution">
    <text evidence="1">The sequence shown here is derived from an EMBL/GenBank/DDBJ whole genome shotgun (WGS) entry which is preliminary data.</text>
</comment>
<reference evidence="1" key="1">
    <citation type="submission" date="2020-08" db="EMBL/GenBank/DDBJ databases">
        <title>Multicomponent nature underlies the extraordinary mechanical properties of spider dragline silk.</title>
        <authorList>
            <person name="Kono N."/>
            <person name="Nakamura H."/>
            <person name="Mori M."/>
            <person name="Yoshida Y."/>
            <person name="Ohtoshi R."/>
            <person name="Malay A.D."/>
            <person name="Moran D.A.P."/>
            <person name="Tomita M."/>
            <person name="Numata K."/>
            <person name="Arakawa K."/>
        </authorList>
    </citation>
    <scope>NUCLEOTIDE SEQUENCE</scope>
</reference>
<protein>
    <submittedName>
        <fullName evidence="1">Uncharacterized protein</fullName>
    </submittedName>
</protein>
<keyword evidence="2" id="KW-1185">Reference proteome</keyword>
<evidence type="ECO:0000313" key="1">
    <source>
        <dbReference type="EMBL" id="GFT08081.1"/>
    </source>
</evidence>
<accession>A0A8X6NDT6</accession>
<evidence type="ECO:0000313" key="2">
    <source>
        <dbReference type="Proteomes" id="UP000887013"/>
    </source>
</evidence>
<dbReference type="EMBL" id="BMAW01008326">
    <property type="protein sequence ID" value="GFT08081.1"/>
    <property type="molecule type" value="Genomic_DNA"/>
</dbReference>
<gene>
    <name evidence="1" type="ORF">NPIL_363671</name>
</gene>